<comment type="caution">
    <text evidence="1">The sequence shown here is derived from an EMBL/GenBank/DDBJ whole genome shotgun (WGS) entry which is preliminary data.</text>
</comment>
<evidence type="ECO:0000313" key="2">
    <source>
        <dbReference type="Proteomes" id="UP001139409"/>
    </source>
</evidence>
<name>A0A9X1KVZ2_9BACT</name>
<protein>
    <recommendedName>
        <fullName evidence="3">Outer membrane protein beta-barrel domain-containing protein</fullName>
    </recommendedName>
</protein>
<reference evidence="1" key="1">
    <citation type="submission" date="2021-09" db="EMBL/GenBank/DDBJ databases">
        <title>Fulvivirga sp. isolated from coastal sediment.</title>
        <authorList>
            <person name="Yu H."/>
        </authorList>
    </citation>
    <scope>NUCLEOTIDE SEQUENCE</scope>
    <source>
        <strain evidence="1">1062</strain>
    </source>
</reference>
<keyword evidence="2" id="KW-1185">Reference proteome</keyword>
<dbReference type="EMBL" id="JAIXNE010000001">
    <property type="protein sequence ID" value="MCA6074180.1"/>
    <property type="molecule type" value="Genomic_DNA"/>
</dbReference>
<evidence type="ECO:0008006" key="3">
    <source>
        <dbReference type="Google" id="ProtNLM"/>
    </source>
</evidence>
<accession>A0A9X1KVZ2</accession>
<gene>
    <name evidence="1" type="ORF">LDX50_04835</name>
</gene>
<evidence type="ECO:0000313" key="1">
    <source>
        <dbReference type="EMBL" id="MCA6074180.1"/>
    </source>
</evidence>
<dbReference type="SUPFAM" id="SSF56935">
    <property type="entry name" value="Porins"/>
    <property type="match status" value="1"/>
</dbReference>
<organism evidence="1 2">
    <name type="scientific">Fulvivirga sedimenti</name>
    <dbReference type="NCBI Taxonomy" id="2879465"/>
    <lineage>
        <taxon>Bacteria</taxon>
        <taxon>Pseudomonadati</taxon>
        <taxon>Bacteroidota</taxon>
        <taxon>Cytophagia</taxon>
        <taxon>Cytophagales</taxon>
        <taxon>Fulvivirgaceae</taxon>
        <taxon>Fulvivirga</taxon>
    </lineage>
</organism>
<proteinExistence type="predicted"/>
<dbReference type="Proteomes" id="UP001139409">
    <property type="component" value="Unassembled WGS sequence"/>
</dbReference>
<dbReference type="AlphaFoldDB" id="A0A9X1KVZ2"/>
<sequence>MAQKTVVYENDAPPPFRDRIFFGGGVGFNAGNGITAIQVNPIVGYMITPKWSAGIGLEYQYVKYTNINLDDNLWGGQLFTRYNIYRMFFLMAEYDLINYTQFYLDGSESRETIDRVLLGGGISQPLGRSGAINLVALYDFSYDNTGPYGSPWVFRIFFSF</sequence>